<feature type="compositionally biased region" description="Basic and acidic residues" evidence="1">
    <location>
        <begin position="109"/>
        <end position="120"/>
    </location>
</feature>
<feature type="compositionally biased region" description="Basic residues" evidence="1">
    <location>
        <begin position="190"/>
        <end position="201"/>
    </location>
</feature>
<organism evidence="2 3">
    <name type="scientific">Ladona fulva</name>
    <name type="common">Scarce chaser dragonfly</name>
    <name type="synonym">Libellula fulva</name>
    <dbReference type="NCBI Taxonomy" id="123851"/>
    <lineage>
        <taxon>Eukaryota</taxon>
        <taxon>Metazoa</taxon>
        <taxon>Ecdysozoa</taxon>
        <taxon>Arthropoda</taxon>
        <taxon>Hexapoda</taxon>
        <taxon>Insecta</taxon>
        <taxon>Pterygota</taxon>
        <taxon>Palaeoptera</taxon>
        <taxon>Odonata</taxon>
        <taxon>Epiprocta</taxon>
        <taxon>Anisoptera</taxon>
        <taxon>Libelluloidea</taxon>
        <taxon>Libellulidae</taxon>
        <taxon>Ladona</taxon>
    </lineage>
</organism>
<sequence>GRKTESIENQHDVCSTKTVRRNASRKVAAESPYHEVSQSFDKRPALRERTNLSTSRLSTANTSLKERCKGKPRKSENSSPKELLVTPKERARQRQPAKVSSKTPSPKENSFRREVREKGTSKLGNTPKDCFVSPKVKGRRASVSSNNSTLANSSLRKRCVYMSTIPEDKDVKDKEELYEFVVDKNEPPSRRRRKRTVKNSRKPVGFPRRRNNSETSCSSASSHFSSFASSTGSSVLKPVKNGAAKKKNQCVSFCTSISSTCSSVAGIKPPATGGVKQHLVPILDSSSNPKCDIAASFSAIPTSTPMVATPTRKDVTVPVNRSINPSSIEFPTLEDSEFNHVAGDSLTIIPPHTTIQNPLPPETPTKNSFGNSSIWSERPSMSLGLANLHSTPCKARSGSDTSNCQQLDETNCNKENCFGFSSDEEEAEMHMISPLRLSPHSHAHRHTLLSPPKAPSRYSPQTVKKMLALRENGNLLNVNSSTANNHKRKLKFQERKRGEPAKKVGRRGAKKTEAESKENIVSAFKAVQEKVNESSSDHQLGTPVQPAEELTLKMSIVCGNTKIKLFDYLKKRPPRRSYERPLKKNKKVAGGGLCLISDDEDDPLVDVEKKEEEVVEKKKKPPSHHPRRKATVSQKMEKELDHWASLMNSQFGEVEGFDLCIDKKFE</sequence>
<feature type="region of interest" description="Disordered" evidence="1">
    <location>
        <begin position="179"/>
        <end position="217"/>
    </location>
</feature>
<reference evidence="2" key="2">
    <citation type="submission" date="2017-10" db="EMBL/GenBank/DDBJ databases">
        <title>Ladona fulva Genome sequencing and assembly.</title>
        <authorList>
            <person name="Murali S."/>
            <person name="Richards S."/>
            <person name="Bandaranaike D."/>
            <person name="Bellair M."/>
            <person name="Blankenburg K."/>
            <person name="Chao H."/>
            <person name="Dinh H."/>
            <person name="Doddapaneni H."/>
            <person name="Dugan-Rocha S."/>
            <person name="Elkadiri S."/>
            <person name="Gnanaolivu R."/>
            <person name="Hernandez B."/>
            <person name="Skinner E."/>
            <person name="Javaid M."/>
            <person name="Lee S."/>
            <person name="Li M."/>
            <person name="Ming W."/>
            <person name="Munidasa M."/>
            <person name="Muniz J."/>
            <person name="Nguyen L."/>
            <person name="Hughes D."/>
            <person name="Osuji N."/>
            <person name="Pu L.-L."/>
            <person name="Puazo M."/>
            <person name="Qu C."/>
            <person name="Quiroz J."/>
            <person name="Raj R."/>
            <person name="Weissenberger G."/>
            <person name="Xin Y."/>
            <person name="Zou X."/>
            <person name="Han Y."/>
            <person name="Worley K."/>
            <person name="Muzny D."/>
            <person name="Gibbs R."/>
        </authorList>
    </citation>
    <scope>NUCLEOTIDE SEQUENCE</scope>
    <source>
        <strain evidence="2">Sampled in the wild</strain>
    </source>
</reference>
<comment type="caution">
    <text evidence="2">The sequence shown here is derived from an EMBL/GenBank/DDBJ whole genome shotgun (WGS) entry which is preliminary data.</text>
</comment>
<evidence type="ECO:0000313" key="3">
    <source>
        <dbReference type="Proteomes" id="UP000792457"/>
    </source>
</evidence>
<reference evidence="2" key="1">
    <citation type="submission" date="2013-04" db="EMBL/GenBank/DDBJ databases">
        <authorList>
            <person name="Qu J."/>
            <person name="Murali S.C."/>
            <person name="Bandaranaike D."/>
            <person name="Bellair M."/>
            <person name="Blankenburg K."/>
            <person name="Chao H."/>
            <person name="Dinh H."/>
            <person name="Doddapaneni H."/>
            <person name="Downs B."/>
            <person name="Dugan-Rocha S."/>
            <person name="Elkadiri S."/>
            <person name="Gnanaolivu R.D."/>
            <person name="Hernandez B."/>
            <person name="Javaid M."/>
            <person name="Jayaseelan J.C."/>
            <person name="Lee S."/>
            <person name="Li M."/>
            <person name="Ming W."/>
            <person name="Munidasa M."/>
            <person name="Muniz J."/>
            <person name="Nguyen L."/>
            <person name="Ongeri F."/>
            <person name="Osuji N."/>
            <person name="Pu L.-L."/>
            <person name="Puazo M."/>
            <person name="Qu C."/>
            <person name="Quiroz J."/>
            <person name="Raj R."/>
            <person name="Weissenberger G."/>
            <person name="Xin Y."/>
            <person name="Zou X."/>
            <person name="Han Y."/>
            <person name="Richards S."/>
            <person name="Worley K."/>
            <person name="Muzny D."/>
            <person name="Gibbs R."/>
        </authorList>
    </citation>
    <scope>NUCLEOTIDE SEQUENCE</scope>
    <source>
        <strain evidence="2">Sampled in the wild</strain>
    </source>
</reference>
<feature type="compositionally biased region" description="Low complexity" evidence="1">
    <location>
        <begin position="141"/>
        <end position="151"/>
    </location>
</feature>
<feature type="region of interest" description="Disordered" evidence="1">
    <location>
        <begin position="477"/>
        <end position="517"/>
    </location>
</feature>
<feature type="region of interest" description="Disordered" evidence="1">
    <location>
        <begin position="1"/>
        <end position="151"/>
    </location>
</feature>
<accession>A0A8K0JSR0</accession>
<feature type="compositionally biased region" description="Basic and acidic residues" evidence="1">
    <location>
        <begin position="1"/>
        <end position="11"/>
    </location>
</feature>
<feature type="non-terminal residue" evidence="2">
    <location>
        <position position="666"/>
    </location>
</feature>
<protein>
    <submittedName>
        <fullName evidence="2">Uncharacterized protein</fullName>
    </submittedName>
</protein>
<feature type="compositionally biased region" description="Basic and acidic residues" evidence="1">
    <location>
        <begin position="607"/>
        <end position="616"/>
    </location>
</feature>
<dbReference type="OrthoDB" id="10689222at2759"/>
<feature type="compositionally biased region" description="Polar residues" evidence="1">
    <location>
        <begin position="51"/>
        <end position="63"/>
    </location>
</feature>
<feature type="compositionally biased region" description="Basic and acidic residues" evidence="1">
    <location>
        <begin position="491"/>
        <end position="502"/>
    </location>
</feature>
<keyword evidence="3" id="KW-1185">Reference proteome</keyword>
<feature type="compositionally biased region" description="Polar residues" evidence="1">
    <location>
        <begin position="98"/>
        <end position="108"/>
    </location>
</feature>
<feature type="region of interest" description="Disordered" evidence="1">
    <location>
        <begin position="607"/>
        <end position="635"/>
    </location>
</feature>
<dbReference type="Proteomes" id="UP000792457">
    <property type="component" value="Unassembled WGS sequence"/>
</dbReference>
<evidence type="ECO:0000256" key="1">
    <source>
        <dbReference type="SAM" id="MobiDB-lite"/>
    </source>
</evidence>
<evidence type="ECO:0000313" key="2">
    <source>
        <dbReference type="EMBL" id="KAG8222010.1"/>
    </source>
</evidence>
<name>A0A8K0JSR0_LADFU</name>
<feature type="compositionally biased region" description="Basic and acidic residues" evidence="1">
    <location>
        <begin position="64"/>
        <end position="76"/>
    </location>
</feature>
<dbReference type="AlphaFoldDB" id="A0A8K0JSR0"/>
<feature type="compositionally biased region" description="Basic and acidic residues" evidence="1">
    <location>
        <begin position="40"/>
        <end position="50"/>
    </location>
</feature>
<feature type="compositionally biased region" description="Basic and acidic residues" evidence="1">
    <location>
        <begin position="179"/>
        <end position="189"/>
    </location>
</feature>
<dbReference type="EMBL" id="KZ308120">
    <property type="protein sequence ID" value="KAG8222010.1"/>
    <property type="molecule type" value="Genomic_DNA"/>
</dbReference>
<proteinExistence type="predicted"/>
<gene>
    <name evidence="2" type="ORF">J437_LFUL002771</name>
</gene>
<feature type="compositionally biased region" description="Basic residues" evidence="1">
    <location>
        <begin position="617"/>
        <end position="630"/>
    </location>
</feature>